<evidence type="ECO:0000313" key="8">
    <source>
        <dbReference type="Proteomes" id="UP001058974"/>
    </source>
</evidence>
<proteinExistence type="predicted"/>
<evidence type="ECO:0000259" key="6">
    <source>
        <dbReference type="Pfam" id="PF08263"/>
    </source>
</evidence>
<reference evidence="7 8" key="1">
    <citation type="journal article" date="2022" name="Nat. Genet.">
        <title>Improved pea reference genome and pan-genome highlight genomic features and evolutionary characteristics.</title>
        <authorList>
            <person name="Yang T."/>
            <person name="Liu R."/>
            <person name="Luo Y."/>
            <person name="Hu S."/>
            <person name="Wang D."/>
            <person name="Wang C."/>
            <person name="Pandey M.K."/>
            <person name="Ge S."/>
            <person name="Xu Q."/>
            <person name="Li N."/>
            <person name="Li G."/>
            <person name="Huang Y."/>
            <person name="Saxena R.K."/>
            <person name="Ji Y."/>
            <person name="Li M."/>
            <person name="Yan X."/>
            <person name="He Y."/>
            <person name="Liu Y."/>
            <person name="Wang X."/>
            <person name="Xiang C."/>
            <person name="Varshney R.K."/>
            <person name="Ding H."/>
            <person name="Gao S."/>
            <person name="Zong X."/>
        </authorList>
    </citation>
    <scope>NUCLEOTIDE SEQUENCE [LARGE SCALE GENOMIC DNA]</scope>
    <source>
        <strain evidence="7 8">cv. Zhongwan 6</strain>
    </source>
</reference>
<sequence>IISNKLLQMSCLLLFSYVFVVMVTLPHAAAQNDDSQVDALLKWKASLDNQSKALLSSWIGNNPCGWEGIRCDNNSKFIYKINLNNMGLRELAYTMEVSEKCDVYSFGVLILEIVFGKHPGDFVSTMGQSSDLGVET</sequence>
<dbReference type="Gramene" id="Psat06G0319700-T3">
    <property type="protein sequence ID" value="KAI5397286.1"/>
    <property type="gene ID" value="KIW84_063197"/>
</dbReference>
<feature type="non-terminal residue" evidence="7">
    <location>
        <position position="136"/>
    </location>
</feature>
<organism evidence="7 8">
    <name type="scientific">Pisum sativum</name>
    <name type="common">Garden pea</name>
    <name type="synonym">Lathyrus oleraceus</name>
    <dbReference type="NCBI Taxonomy" id="3888"/>
    <lineage>
        <taxon>Eukaryota</taxon>
        <taxon>Viridiplantae</taxon>
        <taxon>Streptophyta</taxon>
        <taxon>Embryophyta</taxon>
        <taxon>Tracheophyta</taxon>
        <taxon>Spermatophyta</taxon>
        <taxon>Magnoliopsida</taxon>
        <taxon>eudicotyledons</taxon>
        <taxon>Gunneridae</taxon>
        <taxon>Pentapetalae</taxon>
        <taxon>rosids</taxon>
        <taxon>fabids</taxon>
        <taxon>Fabales</taxon>
        <taxon>Fabaceae</taxon>
        <taxon>Papilionoideae</taxon>
        <taxon>50 kb inversion clade</taxon>
        <taxon>NPAAA clade</taxon>
        <taxon>Hologalegina</taxon>
        <taxon>IRL clade</taxon>
        <taxon>Fabeae</taxon>
        <taxon>Lathyrus</taxon>
    </lineage>
</organism>
<dbReference type="InterPro" id="IPR013210">
    <property type="entry name" value="LRR_N_plant-typ"/>
</dbReference>
<accession>A0A9D4W8A7</accession>
<keyword evidence="8" id="KW-1185">Reference proteome</keyword>
<feature type="non-terminal residue" evidence="7">
    <location>
        <position position="1"/>
    </location>
</feature>
<evidence type="ECO:0000256" key="2">
    <source>
        <dbReference type="ARBA" id="ARBA00022614"/>
    </source>
</evidence>
<keyword evidence="4" id="KW-0677">Repeat</keyword>
<evidence type="ECO:0000256" key="3">
    <source>
        <dbReference type="ARBA" id="ARBA00022729"/>
    </source>
</evidence>
<feature type="chain" id="PRO_5039170871" description="Leucine-rich repeat-containing N-terminal plant-type domain-containing protein" evidence="5">
    <location>
        <begin position="31"/>
        <end position="136"/>
    </location>
</feature>
<dbReference type="PANTHER" id="PTHR47988">
    <property type="entry name" value="SOMATIC EMBRYOGENESIS RECEPTOR KINASE 1"/>
    <property type="match status" value="1"/>
</dbReference>
<dbReference type="Pfam" id="PF08263">
    <property type="entry name" value="LRRNT_2"/>
    <property type="match status" value="1"/>
</dbReference>
<evidence type="ECO:0000256" key="4">
    <source>
        <dbReference type="ARBA" id="ARBA00022737"/>
    </source>
</evidence>
<dbReference type="EMBL" id="JAMSHJ010000006">
    <property type="protein sequence ID" value="KAI5397286.1"/>
    <property type="molecule type" value="Genomic_DNA"/>
</dbReference>
<evidence type="ECO:0000256" key="5">
    <source>
        <dbReference type="SAM" id="SignalP"/>
    </source>
</evidence>
<evidence type="ECO:0000256" key="1">
    <source>
        <dbReference type="ARBA" id="ARBA00004370"/>
    </source>
</evidence>
<keyword evidence="2" id="KW-0433">Leucine-rich repeat</keyword>
<keyword evidence="3 5" id="KW-0732">Signal</keyword>
<feature type="domain" description="Leucine-rich repeat-containing N-terminal plant-type" evidence="6">
    <location>
        <begin position="34"/>
        <end position="72"/>
    </location>
</feature>
<dbReference type="AlphaFoldDB" id="A0A9D4W8A7"/>
<dbReference type="InterPro" id="IPR032675">
    <property type="entry name" value="LRR_dom_sf"/>
</dbReference>
<feature type="signal peptide" evidence="5">
    <location>
        <begin position="1"/>
        <end position="30"/>
    </location>
</feature>
<protein>
    <recommendedName>
        <fullName evidence="6">Leucine-rich repeat-containing N-terminal plant-type domain-containing protein</fullName>
    </recommendedName>
</protein>
<evidence type="ECO:0000313" key="7">
    <source>
        <dbReference type="EMBL" id="KAI5397286.1"/>
    </source>
</evidence>
<name>A0A9D4W8A7_PEA</name>
<dbReference type="GO" id="GO:0016020">
    <property type="term" value="C:membrane"/>
    <property type="evidence" value="ECO:0007669"/>
    <property type="project" value="UniProtKB-SubCell"/>
</dbReference>
<dbReference type="SUPFAM" id="SSF56112">
    <property type="entry name" value="Protein kinase-like (PK-like)"/>
    <property type="match status" value="1"/>
</dbReference>
<dbReference type="Proteomes" id="UP001058974">
    <property type="component" value="Chromosome 6"/>
</dbReference>
<dbReference type="InterPro" id="IPR011009">
    <property type="entry name" value="Kinase-like_dom_sf"/>
</dbReference>
<comment type="subcellular location">
    <subcellularLocation>
        <location evidence="1">Membrane</location>
    </subcellularLocation>
</comment>
<gene>
    <name evidence="7" type="ORF">KIW84_063197</name>
</gene>
<comment type="caution">
    <text evidence="7">The sequence shown here is derived from an EMBL/GenBank/DDBJ whole genome shotgun (WGS) entry which is preliminary data.</text>
</comment>
<dbReference type="Gene3D" id="3.80.10.10">
    <property type="entry name" value="Ribonuclease Inhibitor"/>
    <property type="match status" value="1"/>
</dbReference>